<dbReference type="GO" id="GO:0003924">
    <property type="term" value="F:GTPase activity"/>
    <property type="evidence" value="ECO:0007669"/>
    <property type="project" value="InterPro"/>
</dbReference>
<dbReference type="STRING" id="93759.A0A1R3KIM7"/>
<dbReference type="GO" id="GO:0005525">
    <property type="term" value="F:GTP binding"/>
    <property type="evidence" value="ECO:0007669"/>
    <property type="project" value="InterPro"/>
</dbReference>
<organism evidence="2 3">
    <name type="scientific">Corchorus olitorius</name>
    <dbReference type="NCBI Taxonomy" id="93759"/>
    <lineage>
        <taxon>Eukaryota</taxon>
        <taxon>Viridiplantae</taxon>
        <taxon>Streptophyta</taxon>
        <taxon>Embryophyta</taxon>
        <taxon>Tracheophyta</taxon>
        <taxon>Spermatophyta</taxon>
        <taxon>Magnoliopsida</taxon>
        <taxon>eudicotyledons</taxon>
        <taxon>Gunneridae</taxon>
        <taxon>Pentapetalae</taxon>
        <taxon>rosids</taxon>
        <taxon>malvids</taxon>
        <taxon>Malvales</taxon>
        <taxon>Malvaceae</taxon>
        <taxon>Grewioideae</taxon>
        <taxon>Apeibeae</taxon>
        <taxon>Corchorus</taxon>
    </lineage>
</organism>
<evidence type="ECO:0000259" key="1">
    <source>
        <dbReference type="PROSITE" id="PS51388"/>
    </source>
</evidence>
<gene>
    <name evidence="2" type="ORF">COLO4_07808</name>
</gene>
<keyword evidence="3" id="KW-1185">Reference proteome</keyword>
<dbReference type="EMBL" id="AWUE01013461">
    <property type="protein sequence ID" value="OMP06904.1"/>
    <property type="molecule type" value="Genomic_DNA"/>
</dbReference>
<dbReference type="Pfam" id="PF02212">
    <property type="entry name" value="GED"/>
    <property type="match status" value="1"/>
</dbReference>
<accession>A0A1R3KIM7</accession>
<dbReference type="PROSITE" id="PS51388">
    <property type="entry name" value="GED"/>
    <property type="match status" value="1"/>
</dbReference>
<protein>
    <submittedName>
        <fullName evidence="2">Dynamin GTPase effector</fullName>
    </submittedName>
</protein>
<sequence length="138" mass="15771">MTRQEYFVTNVNNALKSKVNLEDFGDIDVVHLRQHQSVVPQAFDLKMRMTAYWNIVLGRLVDSMALHLQYCVHNLVNNEIEEIVNESMGPDGRGIERMLVESPAVAIKREKLKKSIELLKESKAVVGKIMDRIAGYDD</sequence>
<dbReference type="InterPro" id="IPR003130">
    <property type="entry name" value="GED"/>
</dbReference>
<proteinExistence type="predicted"/>
<dbReference type="AlphaFoldDB" id="A0A1R3KIM7"/>
<feature type="domain" description="GED" evidence="1">
    <location>
        <begin position="42"/>
        <end position="134"/>
    </location>
</feature>
<name>A0A1R3KIM7_9ROSI</name>
<dbReference type="Proteomes" id="UP000187203">
    <property type="component" value="Unassembled WGS sequence"/>
</dbReference>
<dbReference type="SMART" id="SM00302">
    <property type="entry name" value="GED"/>
    <property type="match status" value="1"/>
</dbReference>
<reference evidence="3" key="1">
    <citation type="submission" date="2013-09" db="EMBL/GenBank/DDBJ databases">
        <title>Corchorus olitorius genome sequencing.</title>
        <authorList>
            <person name="Alam M."/>
            <person name="Haque M.S."/>
            <person name="Islam M.S."/>
            <person name="Emdad E.M."/>
            <person name="Islam M.M."/>
            <person name="Ahmed B."/>
            <person name="Halim A."/>
            <person name="Hossen Q.M.M."/>
            <person name="Hossain M.Z."/>
            <person name="Ahmed R."/>
            <person name="Khan M.M."/>
            <person name="Islam R."/>
            <person name="Rashid M.M."/>
            <person name="Khan S.A."/>
            <person name="Rahman M.S."/>
            <person name="Alam M."/>
            <person name="Yahiya A.S."/>
            <person name="Khan M.S."/>
            <person name="Azam M.S."/>
            <person name="Haque T."/>
            <person name="Lashkar M.Z.H."/>
            <person name="Akhand A.I."/>
            <person name="Morshed G."/>
            <person name="Roy S."/>
            <person name="Uddin K.S."/>
            <person name="Rabeya T."/>
            <person name="Hossain A.S."/>
            <person name="Chowdhury A."/>
            <person name="Snigdha A.R."/>
            <person name="Mortoza M.S."/>
            <person name="Matin S.A."/>
            <person name="Hoque S.M.E."/>
            <person name="Islam M.K."/>
            <person name="Roy D.K."/>
            <person name="Haider R."/>
            <person name="Moosa M.M."/>
            <person name="Elias S.M."/>
            <person name="Hasan A.M."/>
            <person name="Jahan S."/>
            <person name="Shafiuddin M."/>
            <person name="Mahmood N."/>
            <person name="Shommy N.S."/>
        </authorList>
    </citation>
    <scope>NUCLEOTIDE SEQUENCE [LARGE SCALE GENOMIC DNA]</scope>
    <source>
        <strain evidence="3">cv. O-4</strain>
    </source>
</reference>
<evidence type="ECO:0000313" key="2">
    <source>
        <dbReference type="EMBL" id="OMP06904.1"/>
    </source>
</evidence>
<comment type="caution">
    <text evidence="2">The sequence shown here is derived from an EMBL/GenBank/DDBJ whole genome shotgun (WGS) entry which is preliminary data.</text>
</comment>
<dbReference type="OrthoDB" id="968279at2759"/>
<dbReference type="InterPro" id="IPR020850">
    <property type="entry name" value="GED_dom"/>
</dbReference>
<evidence type="ECO:0000313" key="3">
    <source>
        <dbReference type="Proteomes" id="UP000187203"/>
    </source>
</evidence>
<dbReference type="Gene3D" id="1.20.120.1240">
    <property type="entry name" value="Dynamin, middle domain"/>
    <property type="match status" value="1"/>
</dbReference>